<sequence length="153" mass="16366">MSSSKPDGAALGHELSLWVVLFHEQLAARLHVNATEHKVLGIISRTPGTHPAHLVAETGLSNAAITKIVDRLVDLGYVGRARDAADGRRITLTATPAHRQALTDAMAPMLDGMDKVVAGFDQPELDTIARWLTGTVSVMRDATLALAAENRDN</sequence>
<feature type="domain" description="HTH marR-type" evidence="1">
    <location>
        <begin position="1"/>
        <end position="137"/>
    </location>
</feature>
<dbReference type="InterPro" id="IPR000835">
    <property type="entry name" value="HTH_MarR-typ"/>
</dbReference>
<keyword evidence="3" id="KW-1185">Reference proteome</keyword>
<dbReference type="PANTHER" id="PTHR33164:SF106">
    <property type="entry name" value="TRANSCRIPTIONAL REGULATORY PROTEIN"/>
    <property type="match status" value="1"/>
</dbReference>
<dbReference type="PROSITE" id="PS50995">
    <property type="entry name" value="HTH_MARR_2"/>
    <property type="match status" value="1"/>
</dbReference>
<evidence type="ECO:0000313" key="3">
    <source>
        <dbReference type="Proteomes" id="UP000596311"/>
    </source>
</evidence>
<dbReference type="EMBL" id="CP049945">
    <property type="protein sequence ID" value="QRF02274.1"/>
    <property type="molecule type" value="Genomic_DNA"/>
</dbReference>
<dbReference type="InterPro" id="IPR039422">
    <property type="entry name" value="MarR/SlyA-like"/>
</dbReference>
<dbReference type="InterPro" id="IPR036390">
    <property type="entry name" value="WH_DNA-bd_sf"/>
</dbReference>
<evidence type="ECO:0000313" key="2">
    <source>
        <dbReference type="EMBL" id="QRF02274.1"/>
    </source>
</evidence>
<dbReference type="InterPro" id="IPR036388">
    <property type="entry name" value="WH-like_DNA-bd_sf"/>
</dbReference>
<evidence type="ECO:0000259" key="1">
    <source>
        <dbReference type="PROSITE" id="PS50995"/>
    </source>
</evidence>
<accession>A0ABX7EDM1</accession>
<reference evidence="2 3" key="1">
    <citation type="submission" date="2020-03" db="EMBL/GenBank/DDBJ databases">
        <title>Genome mining and metabolic profiling illuminate the polycyclic tetramate macrolactams from Streptomyces koyangensis SCSIO 5802.</title>
        <authorList>
            <person name="Ding W."/>
        </authorList>
    </citation>
    <scope>NUCLEOTIDE SEQUENCE [LARGE SCALE GENOMIC DNA]</scope>
    <source>
        <strain evidence="2 3">SCSIO 5802</strain>
    </source>
</reference>
<dbReference type="Gene3D" id="1.10.10.10">
    <property type="entry name" value="Winged helix-like DNA-binding domain superfamily/Winged helix DNA-binding domain"/>
    <property type="match status" value="1"/>
</dbReference>
<dbReference type="Proteomes" id="UP000596311">
    <property type="component" value="Chromosome"/>
</dbReference>
<dbReference type="RefSeq" id="WP_129849896.1">
    <property type="nucleotide sequence ID" value="NZ_CP049945.1"/>
</dbReference>
<proteinExistence type="predicted"/>
<dbReference type="SUPFAM" id="SSF46785">
    <property type="entry name" value="Winged helix' DNA-binding domain"/>
    <property type="match status" value="1"/>
</dbReference>
<name>A0ABX7EDM1_9ACTN</name>
<protein>
    <submittedName>
        <fullName evidence="2">MarR family transcriptional regulator</fullName>
    </submittedName>
</protein>
<dbReference type="SMART" id="SM00347">
    <property type="entry name" value="HTH_MARR"/>
    <property type="match status" value="1"/>
</dbReference>
<gene>
    <name evidence="2" type="ORF">G9U55_08745</name>
</gene>
<dbReference type="Pfam" id="PF12802">
    <property type="entry name" value="MarR_2"/>
    <property type="match status" value="1"/>
</dbReference>
<organism evidence="2 3">
    <name type="scientific">Streptomyces koyangensis</name>
    <dbReference type="NCBI Taxonomy" id="188770"/>
    <lineage>
        <taxon>Bacteria</taxon>
        <taxon>Bacillati</taxon>
        <taxon>Actinomycetota</taxon>
        <taxon>Actinomycetes</taxon>
        <taxon>Kitasatosporales</taxon>
        <taxon>Streptomycetaceae</taxon>
        <taxon>Streptomyces</taxon>
        <taxon>Streptomyces aurantiacus group</taxon>
    </lineage>
</organism>
<dbReference type="PANTHER" id="PTHR33164">
    <property type="entry name" value="TRANSCRIPTIONAL REGULATOR, MARR FAMILY"/>
    <property type="match status" value="1"/>
</dbReference>